<feature type="transmembrane region" description="Helical" evidence="12">
    <location>
        <begin position="240"/>
        <end position="263"/>
    </location>
</feature>
<dbReference type="InterPro" id="IPR003594">
    <property type="entry name" value="HATPase_dom"/>
</dbReference>
<dbReference type="Gene3D" id="3.30.450.20">
    <property type="entry name" value="PAS domain"/>
    <property type="match status" value="1"/>
</dbReference>
<dbReference type="OrthoDB" id="9776552at2"/>
<feature type="transmembrane region" description="Helical" evidence="12">
    <location>
        <begin position="6"/>
        <end position="25"/>
    </location>
</feature>
<organism evidence="14 15">
    <name type="scientific">Lactiplantibacillus mudanjiangensis</name>
    <dbReference type="NCBI Taxonomy" id="1296538"/>
    <lineage>
        <taxon>Bacteria</taxon>
        <taxon>Bacillati</taxon>
        <taxon>Bacillota</taxon>
        <taxon>Bacilli</taxon>
        <taxon>Lactobacillales</taxon>
        <taxon>Lactobacillaceae</taxon>
        <taxon>Lactiplantibacillus</taxon>
    </lineage>
</organism>
<evidence type="ECO:0000256" key="1">
    <source>
        <dbReference type="ARBA" id="ARBA00004651"/>
    </source>
</evidence>
<dbReference type="Pfam" id="PF02518">
    <property type="entry name" value="HATPase_c"/>
    <property type="match status" value="1"/>
</dbReference>
<keyword evidence="11 12" id="KW-0472">Membrane</keyword>
<gene>
    <name evidence="14" type="ORF">MUDAN_MDHGFNIF_01207</name>
</gene>
<sequence>MHSLKKQTVGLFLITSLSLIGLIYLTMKLEMSRNILPLNTSVTQRVVDNRTDQINSWFGERLAELRLLADLPARQSYSRDALFQETNAVENFDHHNYVSIRLVSKDGISHSPDYPDFSVRNRQYYQELVAHPKRHYAVSNLLTSREDHRSIVIILYRLARPLTDDTTYLAAAVPLTKVEALAKNLTIYDGKGVILSADNDSPQVNPKTELLLTASLSLLPQWKVNYIVPKKRLGENTQQLLRLLIVIALVVIGLLGLLLILLLRQIIQPMVSLTTTMTQVQNGNRQVRAVEAGPTEIKSLATTFNQMLAEVYLNETKSRDAAIQVLQAQIQPHFLYNTLDTIQWQILGGDPDAAVTMLENLSLFFRKGLNHGQDTITLADELTHVKSYLNIQAVRHPQLARWDYNVPADLLNQPLLHFSLQPLVENAINHGLRPANHGHGQLFIQGQVLNHTTLRLTVSNDGVPISETTLAALNAGTYQGGQNGYGIYNLRQRLHLFYDGRATLHFTSTETLTTIQLDLPIIKGDV</sequence>
<keyword evidence="10" id="KW-0902">Two-component regulatory system</keyword>
<dbReference type="AlphaFoldDB" id="A0A660E0P4"/>
<dbReference type="PANTHER" id="PTHR34220:SF11">
    <property type="entry name" value="SENSOR PROTEIN KINASE HPTS"/>
    <property type="match status" value="1"/>
</dbReference>
<dbReference type="CDD" id="cd06225">
    <property type="entry name" value="HAMP"/>
    <property type="match status" value="1"/>
</dbReference>
<evidence type="ECO:0000256" key="5">
    <source>
        <dbReference type="ARBA" id="ARBA00022692"/>
    </source>
</evidence>
<protein>
    <recommendedName>
        <fullName evidence="13">HAMP domain-containing protein</fullName>
    </recommendedName>
</protein>
<dbReference type="EMBL" id="UYIG01000152">
    <property type="protein sequence ID" value="VDG29670.1"/>
    <property type="molecule type" value="Genomic_DNA"/>
</dbReference>
<dbReference type="PANTHER" id="PTHR34220">
    <property type="entry name" value="SENSOR HISTIDINE KINASE YPDA"/>
    <property type="match status" value="1"/>
</dbReference>
<keyword evidence="2" id="KW-1003">Cell membrane</keyword>
<dbReference type="InterPro" id="IPR036890">
    <property type="entry name" value="HATPase_C_sf"/>
</dbReference>
<dbReference type="GO" id="GO:0005524">
    <property type="term" value="F:ATP binding"/>
    <property type="evidence" value="ECO:0007669"/>
    <property type="project" value="UniProtKB-KW"/>
</dbReference>
<evidence type="ECO:0000313" key="14">
    <source>
        <dbReference type="EMBL" id="VDG29670.1"/>
    </source>
</evidence>
<dbReference type="InterPro" id="IPR010559">
    <property type="entry name" value="Sig_transdc_His_kin_internal"/>
</dbReference>
<evidence type="ECO:0000313" key="15">
    <source>
        <dbReference type="Proteomes" id="UP000289996"/>
    </source>
</evidence>
<keyword evidence="8" id="KW-0067">ATP-binding</keyword>
<dbReference type="PROSITE" id="PS50885">
    <property type="entry name" value="HAMP"/>
    <property type="match status" value="1"/>
</dbReference>
<dbReference type="SMART" id="SM00304">
    <property type="entry name" value="HAMP"/>
    <property type="match status" value="1"/>
</dbReference>
<evidence type="ECO:0000256" key="12">
    <source>
        <dbReference type="SAM" id="Phobius"/>
    </source>
</evidence>
<evidence type="ECO:0000259" key="13">
    <source>
        <dbReference type="PROSITE" id="PS50885"/>
    </source>
</evidence>
<dbReference type="Gene3D" id="6.10.340.10">
    <property type="match status" value="1"/>
</dbReference>
<dbReference type="GO" id="GO:0000155">
    <property type="term" value="F:phosphorelay sensor kinase activity"/>
    <property type="evidence" value="ECO:0007669"/>
    <property type="project" value="InterPro"/>
</dbReference>
<evidence type="ECO:0000256" key="3">
    <source>
        <dbReference type="ARBA" id="ARBA00022553"/>
    </source>
</evidence>
<evidence type="ECO:0000256" key="7">
    <source>
        <dbReference type="ARBA" id="ARBA00022777"/>
    </source>
</evidence>
<dbReference type="RefSeq" id="WP_130852209.1">
    <property type="nucleotide sequence ID" value="NZ_UYIG01000152.1"/>
</dbReference>
<dbReference type="SUPFAM" id="SSF55874">
    <property type="entry name" value="ATPase domain of HSP90 chaperone/DNA topoisomerase II/histidine kinase"/>
    <property type="match status" value="1"/>
</dbReference>
<evidence type="ECO:0000256" key="10">
    <source>
        <dbReference type="ARBA" id="ARBA00023012"/>
    </source>
</evidence>
<dbReference type="Pfam" id="PF06580">
    <property type="entry name" value="His_kinase"/>
    <property type="match status" value="1"/>
</dbReference>
<dbReference type="SUPFAM" id="SSF158472">
    <property type="entry name" value="HAMP domain-like"/>
    <property type="match status" value="1"/>
</dbReference>
<accession>A0A660E0P4</accession>
<name>A0A660E0P4_9LACO</name>
<keyword evidence="6" id="KW-0547">Nucleotide-binding</keyword>
<feature type="domain" description="HAMP" evidence="13">
    <location>
        <begin position="264"/>
        <end position="316"/>
    </location>
</feature>
<comment type="subcellular location">
    <subcellularLocation>
        <location evidence="1">Cell membrane</location>
        <topology evidence="1">Multi-pass membrane protein</topology>
    </subcellularLocation>
</comment>
<keyword evidence="4" id="KW-0808">Transferase</keyword>
<keyword evidence="5 12" id="KW-0812">Transmembrane</keyword>
<dbReference type="InterPro" id="IPR003660">
    <property type="entry name" value="HAMP_dom"/>
</dbReference>
<keyword evidence="7" id="KW-0418">Kinase</keyword>
<evidence type="ECO:0000256" key="4">
    <source>
        <dbReference type="ARBA" id="ARBA00022679"/>
    </source>
</evidence>
<dbReference type="Pfam" id="PF00672">
    <property type="entry name" value="HAMP"/>
    <property type="match status" value="1"/>
</dbReference>
<evidence type="ECO:0000256" key="8">
    <source>
        <dbReference type="ARBA" id="ARBA00022840"/>
    </source>
</evidence>
<keyword evidence="9 12" id="KW-1133">Transmembrane helix</keyword>
<dbReference type="Proteomes" id="UP000289996">
    <property type="component" value="Unassembled WGS sequence"/>
</dbReference>
<evidence type="ECO:0000256" key="11">
    <source>
        <dbReference type="ARBA" id="ARBA00023136"/>
    </source>
</evidence>
<evidence type="ECO:0000256" key="6">
    <source>
        <dbReference type="ARBA" id="ARBA00022741"/>
    </source>
</evidence>
<dbReference type="Gene3D" id="3.30.565.10">
    <property type="entry name" value="Histidine kinase-like ATPase, C-terminal domain"/>
    <property type="match status" value="1"/>
</dbReference>
<reference evidence="14 15" key="1">
    <citation type="submission" date="2018-11" db="EMBL/GenBank/DDBJ databases">
        <authorList>
            <person name="Wuyts S."/>
        </authorList>
    </citation>
    <scope>NUCLEOTIDE SEQUENCE [LARGE SCALE GENOMIC DNA]</scope>
    <source>
        <strain evidence="14">Lactobacillus mudanjiangensis AMBF249</strain>
    </source>
</reference>
<keyword evidence="3" id="KW-0597">Phosphoprotein</keyword>
<dbReference type="GO" id="GO:0005886">
    <property type="term" value="C:plasma membrane"/>
    <property type="evidence" value="ECO:0007669"/>
    <property type="project" value="UniProtKB-SubCell"/>
</dbReference>
<evidence type="ECO:0000256" key="2">
    <source>
        <dbReference type="ARBA" id="ARBA00022475"/>
    </source>
</evidence>
<dbReference type="InterPro" id="IPR050640">
    <property type="entry name" value="Bact_2-comp_sensor_kinase"/>
</dbReference>
<proteinExistence type="predicted"/>
<evidence type="ECO:0000256" key="9">
    <source>
        <dbReference type="ARBA" id="ARBA00022989"/>
    </source>
</evidence>
<keyword evidence="15" id="KW-1185">Reference proteome</keyword>